<proteinExistence type="predicted"/>
<dbReference type="PRINTS" id="PR00469">
    <property type="entry name" value="PNDRDTASEII"/>
</dbReference>
<evidence type="ECO:0000313" key="5">
    <source>
        <dbReference type="Proteomes" id="UP001597112"/>
    </source>
</evidence>
<accession>A0ABW3JXL2</accession>
<dbReference type="SUPFAM" id="SSF51905">
    <property type="entry name" value="FAD/NAD(P)-binding domain"/>
    <property type="match status" value="1"/>
</dbReference>
<name>A0ABW3JXL2_9BACT</name>
<keyword evidence="2" id="KW-0560">Oxidoreductase</keyword>
<dbReference type="PRINTS" id="PR00368">
    <property type="entry name" value="FADPNR"/>
</dbReference>
<evidence type="ECO:0000256" key="2">
    <source>
        <dbReference type="ARBA" id="ARBA00023002"/>
    </source>
</evidence>
<reference evidence="5" key="1">
    <citation type="journal article" date="2019" name="Int. J. Syst. Evol. Microbiol.">
        <title>The Global Catalogue of Microorganisms (GCM) 10K type strain sequencing project: providing services to taxonomists for standard genome sequencing and annotation.</title>
        <authorList>
            <consortium name="The Broad Institute Genomics Platform"/>
            <consortium name="The Broad Institute Genome Sequencing Center for Infectious Disease"/>
            <person name="Wu L."/>
            <person name="Ma J."/>
        </authorList>
    </citation>
    <scope>NUCLEOTIDE SEQUENCE [LARGE SCALE GENOMIC DNA]</scope>
    <source>
        <strain evidence="5">CCUG 58938</strain>
    </source>
</reference>
<dbReference type="InterPro" id="IPR036188">
    <property type="entry name" value="FAD/NAD-bd_sf"/>
</dbReference>
<keyword evidence="1" id="KW-0285">Flavoprotein</keyword>
<protein>
    <submittedName>
        <fullName evidence="4">NAD(P)/FAD-dependent oxidoreductase</fullName>
    </submittedName>
</protein>
<dbReference type="InterPro" id="IPR050097">
    <property type="entry name" value="Ferredoxin-NADP_redctase_2"/>
</dbReference>
<dbReference type="EMBL" id="JBHTKA010000001">
    <property type="protein sequence ID" value="MFD0997935.1"/>
    <property type="molecule type" value="Genomic_DNA"/>
</dbReference>
<keyword evidence="5" id="KW-1185">Reference proteome</keyword>
<sequence>MSYDVIIVGGSYAGLSAAMALGRSLRNVLVIDSGMPCNRQTPHSHNFITHDGETPKQIRETAKQQVLQYKTVRFHNGLATRATHINNAFTIETETGESFTARKVIFATGITDVMPAIKDFAACWGISVLHCPYCHGYEVRGQPLGVLANGDIAFEFTKFIHHWSRSLVLFTHGKSKLTAEQTAALSKRNITVVEKEITGIDHTNGYISNLLFQDGTTHPLTALFARVEFKQHSSLPQELGCVLTEQGFLQIDDFQRTTVPGVYAAGDNTTMFRSVSAAIAAGTKAGAMVNKEMIDEDF</sequence>
<dbReference type="InterPro" id="IPR023753">
    <property type="entry name" value="FAD/NAD-binding_dom"/>
</dbReference>
<organism evidence="4 5">
    <name type="scientific">Ohtaekwangia kribbensis</name>
    <dbReference type="NCBI Taxonomy" id="688913"/>
    <lineage>
        <taxon>Bacteria</taxon>
        <taxon>Pseudomonadati</taxon>
        <taxon>Bacteroidota</taxon>
        <taxon>Cytophagia</taxon>
        <taxon>Cytophagales</taxon>
        <taxon>Fulvivirgaceae</taxon>
        <taxon>Ohtaekwangia</taxon>
    </lineage>
</organism>
<evidence type="ECO:0000313" key="4">
    <source>
        <dbReference type="EMBL" id="MFD0997935.1"/>
    </source>
</evidence>
<dbReference type="Pfam" id="PF07992">
    <property type="entry name" value="Pyr_redox_2"/>
    <property type="match status" value="1"/>
</dbReference>
<dbReference type="PANTHER" id="PTHR48105">
    <property type="entry name" value="THIOREDOXIN REDUCTASE 1-RELATED-RELATED"/>
    <property type="match status" value="1"/>
</dbReference>
<dbReference type="RefSeq" id="WP_377573760.1">
    <property type="nucleotide sequence ID" value="NZ_JBHTKA010000001.1"/>
</dbReference>
<feature type="domain" description="FAD/NAD(P)-binding" evidence="3">
    <location>
        <begin position="3"/>
        <end position="282"/>
    </location>
</feature>
<evidence type="ECO:0000256" key="1">
    <source>
        <dbReference type="ARBA" id="ARBA00022630"/>
    </source>
</evidence>
<dbReference type="Gene3D" id="3.50.50.60">
    <property type="entry name" value="FAD/NAD(P)-binding domain"/>
    <property type="match status" value="2"/>
</dbReference>
<comment type="caution">
    <text evidence="4">The sequence shown here is derived from an EMBL/GenBank/DDBJ whole genome shotgun (WGS) entry which is preliminary data.</text>
</comment>
<dbReference type="Proteomes" id="UP001597112">
    <property type="component" value="Unassembled WGS sequence"/>
</dbReference>
<evidence type="ECO:0000259" key="3">
    <source>
        <dbReference type="Pfam" id="PF07992"/>
    </source>
</evidence>
<gene>
    <name evidence="4" type="ORF">ACFQ21_01415</name>
</gene>